<organism evidence="2 3">
    <name type="scientific">Streptomyces regalis</name>
    <dbReference type="NCBI Taxonomy" id="68262"/>
    <lineage>
        <taxon>Bacteria</taxon>
        <taxon>Bacillati</taxon>
        <taxon>Actinomycetota</taxon>
        <taxon>Actinomycetes</taxon>
        <taxon>Kitasatosporales</taxon>
        <taxon>Streptomycetaceae</taxon>
        <taxon>Streptomyces</taxon>
    </lineage>
</organism>
<dbReference type="AlphaFoldDB" id="A0A0X3V8E2"/>
<protein>
    <submittedName>
        <fullName evidence="2">Uncharacterized protein</fullName>
    </submittedName>
</protein>
<sequence length="278" mass="29692">MMSADRETNHGMTSHDMTNTDIAFLLADAADEVEIGIAPYDAVLRGGRRRRARRWALATATALALVGSAGTLAMAGLPGGDGSRGSHMATQPSSAEDRHVYVPQRSTIATGNDHGKEWWITIDVWGAPRDAAEAQAQWAAMATYGDRPVGKPSELIGRKAFFVARTYGAGAEPQITMLDVFTHGDSNMSGSDIETASLPLDPGSEGPNRLVIGQVGKTARTVTCTWKDGTMTDVRRVPAGYDINTDDQVIRPVDGSPVNWFVCVAPDDTVAKEAYVSE</sequence>
<dbReference type="Proteomes" id="UP000053923">
    <property type="component" value="Unassembled WGS sequence"/>
</dbReference>
<name>A0A0X3V8E2_9ACTN</name>
<keyword evidence="1" id="KW-0472">Membrane</keyword>
<dbReference type="OrthoDB" id="4213889at2"/>
<reference evidence="3" key="1">
    <citation type="submission" date="2015-10" db="EMBL/GenBank/DDBJ databases">
        <authorList>
            <person name="Ju K.-S."/>
            <person name="Doroghazi J.R."/>
            <person name="Metcalf W.W."/>
        </authorList>
    </citation>
    <scope>NUCLEOTIDE SEQUENCE [LARGE SCALE GENOMIC DNA]</scope>
    <source>
        <strain evidence="3">NRRL 3151</strain>
    </source>
</reference>
<feature type="transmembrane region" description="Helical" evidence="1">
    <location>
        <begin position="55"/>
        <end position="77"/>
    </location>
</feature>
<proteinExistence type="predicted"/>
<accession>A0A0X3V8E2</accession>
<evidence type="ECO:0000313" key="2">
    <source>
        <dbReference type="EMBL" id="KUL40522.1"/>
    </source>
</evidence>
<evidence type="ECO:0000256" key="1">
    <source>
        <dbReference type="SAM" id="Phobius"/>
    </source>
</evidence>
<keyword evidence="3" id="KW-1185">Reference proteome</keyword>
<keyword evidence="1" id="KW-1133">Transmembrane helix</keyword>
<gene>
    <name evidence="2" type="ORF">ADL12_13010</name>
</gene>
<dbReference type="EMBL" id="LLZG01000077">
    <property type="protein sequence ID" value="KUL40522.1"/>
    <property type="molecule type" value="Genomic_DNA"/>
</dbReference>
<keyword evidence="1" id="KW-0812">Transmembrane</keyword>
<comment type="caution">
    <text evidence="2">The sequence shown here is derived from an EMBL/GenBank/DDBJ whole genome shotgun (WGS) entry which is preliminary data.</text>
</comment>
<evidence type="ECO:0000313" key="3">
    <source>
        <dbReference type="Proteomes" id="UP000053923"/>
    </source>
</evidence>